<sequence>MFTDQIYDQFPVQPLSTMEMKWKSNTEIAPNCPRCASPNTKFCYYNNYSLSQPRYFCKGCRRYWTKGGSLRNVPVGGGCRKNRRAKSARLTQNGHLSENYIKNFNSFDEQTANSFSSDSDSLVQSGGTNGPDIDLAVVFAKYLNNSSSNFQQPDHEIVCQELGTTETGSVIDVSNSLTLDSVQSDAMIECHKLSDHIVDETNLLEEFPQVFDQKQQEDHDKIQDLLENDMNTFELQTWMSDEAVQDVLLADSSTVALPNFTWQPMLQFQEFDTFPAEHDQLKTPASLITDNWSSFDLSGFEIYSRP</sequence>
<evidence type="ECO:0000256" key="2">
    <source>
        <dbReference type="ARBA" id="ARBA00022771"/>
    </source>
</evidence>
<evidence type="ECO:0000256" key="7">
    <source>
        <dbReference type="ARBA" id="ARBA00023242"/>
    </source>
</evidence>
<protein>
    <recommendedName>
        <fullName evidence="9">Dof zinc finger protein</fullName>
    </recommendedName>
</protein>
<keyword evidence="12" id="KW-1185">Reference proteome</keyword>
<keyword evidence="7 8" id="KW-0539">Nucleus</keyword>
<comment type="subcellular location">
    <subcellularLocation>
        <location evidence="8 9">Nucleus</location>
    </subcellularLocation>
</comment>
<keyword evidence="3 9" id="KW-0862">Zinc</keyword>
<evidence type="ECO:0000313" key="12">
    <source>
        <dbReference type="Proteomes" id="UP000827721"/>
    </source>
</evidence>
<name>A0ABQ8HUI3_9ROSI</name>
<keyword evidence="6 9" id="KW-0804">Transcription</keyword>
<dbReference type="EMBL" id="JAFEMO010000007">
    <property type="protein sequence ID" value="KAH7568025.1"/>
    <property type="molecule type" value="Genomic_DNA"/>
</dbReference>
<dbReference type="InterPro" id="IPR003851">
    <property type="entry name" value="Znf_Dof"/>
</dbReference>
<dbReference type="PANTHER" id="PTHR31992">
    <property type="entry name" value="DOF ZINC FINGER PROTEIN DOF1.4-RELATED"/>
    <property type="match status" value="1"/>
</dbReference>
<proteinExistence type="predicted"/>
<evidence type="ECO:0000256" key="8">
    <source>
        <dbReference type="PROSITE-ProRule" id="PRU00071"/>
    </source>
</evidence>
<accession>A0ABQ8HUI3</accession>
<feature type="domain" description="Dof-type" evidence="10">
    <location>
        <begin position="30"/>
        <end position="84"/>
    </location>
</feature>
<evidence type="ECO:0000256" key="4">
    <source>
        <dbReference type="ARBA" id="ARBA00023015"/>
    </source>
</evidence>
<evidence type="ECO:0000256" key="1">
    <source>
        <dbReference type="ARBA" id="ARBA00022723"/>
    </source>
</evidence>
<dbReference type="Pfam" id="PF02701">
    <property type="entry name" value="Zn_ribbon_Dof"/>
    <property type="match status" value="1"/>
</dbReference>
<gene>
    <name evidence="11" type="ORF">JRO89_XS07G0216300</name>
</gene>
<keyword evidence="4 9" id="KW-0805">Transcription regulation</keyword>
<reference evidence="11 12" key="1">
    <citation type="submission" date="2021-02" db="EMBL/GenBank/DDBJ databases">
        <title>Plant Genome Project.</title>
        <authorList>
            <person name="Zhang R.-G."/>
        </authorList>
    </citation>
    <scope>NUCLEOTIDE SEQUENCE [LARGE SCALE GENOMIC DNA]</scope>
    <source>
        <tissue evidence="11">Leaves</tissue>
    </source>
</reference>
<evidence type="ECO:0000259" key="10">
    <source>
        <dbReference type="PROSITE" id="PS50884"/>
    </source>
</evidence>
<keyword evidence="5 8" id="KW-0238">DNA-binding</keyword>
<evidence type="ECO:0000313" key="11">
    <source>
        <dbReference type="EMBL" id="KAH7568025.1"/>
    </source>
</evidence>
<dbReference type="InterPro" id="IPR045174">
    <property type="entry name" value="Dof"/>
</dbReference>
<dbReference type="PANTHER" id="PTHR31992:SF316">
    <property type="entry name" value="DOF ZINC FINGER PROTEIN DOF1.2"/>
    <property type="match status" value="1"/>
</dbReference>
<dbReference type="PROSITE" id="PS01361">
    <property type="entry name" value="ZF_DOF_1"/>
    <property type="match status" value="1"/>
</dbReference>
<evidence type="ECO:0000256" key="5">
    <source>
        <dbReference type="ARBA" id="ARBA00023125"/>
    </source>
</evidence>
<keyword evidence="2 8" id="KW-0863">Zinc-finger</keyword>
<evidence type="ECO:0000256" key="6">
    <source>
        <dbReference type="ARBA" id="ARBA00023163"/>
    </source>
</evidence>
<dbReference type="PROSITE" id="PS50884">
    <property type="entry name" value="ZF_DOF_2"/>
    <property type="match status" value="1"/>
</dbReference>
<evidence type="ECO:0000256" key="9">
    <source>
        <dbReference type="RuleBase" id="RU369094"/>
    </source>
</evidence>
<evidence type="ECO:0000256" key="3">
    <source>
        <dbReference type="ARBA" id="ARBA00022833"/>
    </source>
</evidence>
<comment type="function">
    <text evidence="9">Transcription factor that binds specifically to a 5'-AA[AG]G-3' consensus core sequence.</text>
</comment>
<comment type="caution">
    <text evidence="11">The sequence shown here is derived from an EMBL/GenBank/DDBJ whole genome shotgun (WGS) entry which is preliminary data.</text>
</comment>
<keyword evidence="1 9" id="KW-0479">Metal-binding</keyword>
<organism evidence="11 12">
    <name type="scientific">Xanthoceras sorbifolium</name>
    <dbReference type="NCBI Taxonomy" id="99658"/>
    <lineage>
        <taxon>Eukaryota</taxon>
        <taxon>Viridiplantae</taxon>
        <taxon>Streptophyta</taxon>
        <taxon>Embryophyta</taxon>
        <taxon>Tracheophyta</taxon>
        <taxon>Spermatophyta</taxon>
        <taxon>Magnoliopsida</taxon>
        <taxon>eudicotyledons</taxon>
        <taxon>Gunneridae</taxon>
        <taxon>Pentapetalae</taxon>
        <taxon>rosids</taxon>
        <taxon>malvids</taxon>
        <taxon>Sapindales</taxon>
        <taxon>Sapindaceae</taxon>
        <taxon>Xanthoceroideae</taxon>
        <taxon>Xanthoceras</taxon>
    </lineage>
</organism>
<dbReference type="Proteomes" id="UP000827721">
    <property type="component" value="Unassembled WGS sequence"/>
</dbReference>